<feature type="region of interest" description="Disordered" evidence="1">
    <location>
        <begin position="119"/>
        <end position="140"/>
    </location>
</feature>
<evidence type="ECO:0000313" key="4">
    <source>
        <dbReference type="Proteomes" id="UP000053558"/>
    </source>
</evidence>
<reference evidence="4" key="1">
    <citation type="journal article" date="2012" name="Science">
        <title>The Paleozoic origin of enzymatic lignin decomposition reconstructed from 31 fungal genomes.</title>
        <authorList>
            <person name="Floudas D."/>
            <person name="Binder M."/>
            <person name="Riley R."/>
            <person name="Barry K."/>
            <person name="Blanchette R.A."/>
            <person name="Henrissat B."/>
            <person name="Martinez A.T."/>
            <person name="Otillar R."/>
            <person name="Spatafora J.W."/>
            <person name="Yadav J.S."/>
            <person name="Aerts A."/>
            <person name="Benoit I."/>
            <person name="Boyd A."/>
            <person name="Carlson A."/>
            <person name="Copeland A."/>
            <person name="Coutinho P.M."/>
            <person name="de Vries R.P."/>
            <person name="Ferreira P."/>
            <person name="Findley K."/>
            <person name="Foster B."/>
            <person name="Gaskell J."/>
            <person name="Glotzer D."/>
            <person name="Gorecki P."/>
            <person name="Heitman J."/>
            <person name="Hesse C."/>
            <person name="Hori C."/>
            <person name="Igarashi K."/>
            <person name="Jurgens J.A."/>
            <person name="Kallen N."/>
            <person name="Kersten P."/>
            <person name="Kohler A."/>
            <person name="Kuees U."/>
            <person name="Kumar T.K.A."/>
            <person name="Kuo A."/>
            <person name="LaButti K."/>
            <person name="Larrondo L.F."/>
            <person name="Lindquist E."/>
            <person name="Ling A."/>
            <person name="Lombard V."/>
            <person name="Lucas S."/>
            <person name="Lundell T."/>
            <person name="Martin R."/>
            <person name="McLaughlin D.J."/>
            <person name="Morgenstern I."/>
            <person name="Morin E."/>
            <person name="Murat C."/>
            <person name="Nagy L.G."/>
            <person name="Nolan M."/>
            <person name="Ohm R.A."/>
            <person name="Patyshakuliyeva A."/>
            <person name="Rokas A."/>
            <person name="Ruiz-Duenas F.J."/>
            <person name="Sabat G."/>
            <person name="Salamov A."/>
            <person name="Samejima M."/>
            <person name="Schmutz J."/>
            <person name="Slot J.C."/>
            <person name="St John F."/>
            <person name="Stenlid J."/>
            <person name="Sun H."/>
            <person name="Sun S."/>
            <person name="Syed K."/>
            <person name="Tsang A."/>
            <person name="Wiebenga A."/>
            <person name="Young D."/>
            <person name="Pisabarro A."/>
            <person name="Eastwood D.C."/>
            <person name="Martin F."/>
            <person name="Cullen D."/>
            <person name="Grigoriev I.V."/>
            <person name="Hibbett D.S."/>
        </authorList>
    </citation>
    <scope>NUCLEOTIDE SEQUENCE [LARGE SCALE GENOMIC DNA]</scope>
    <source>
        <strain evidence="4">RWD-64-598 SS2</strain>
    </source>
</reference>
<dbReference type="Gene3D" id="3.40.50.11350">
    <property type="match status" value="1"/>
</dbReference>
<dbReference type="OrthoDB" id="2559662at2759"/>
<dbReference type="KEGG" id="cput:CONPUDRAFT_112946"/>
<evidence type="ECO:0000256" key="1">
    <source>
        <dbReference type="SAM" id="MobiDB-lite"/>
    </source>
</evidence>
<dbReference type="GeneID" id="19198975"/>
<dbReference type="Proteomes" id="UP000053558">
    <property type="component" value="Unassembled WGS sequence"/>
</dbReference>
<keyword evidence="4" id="KW-1185">Reference proteome</keyword>
<gene>
    <name evidence="3" type="ORF">CONPUDRAFT_112946</name>
</gene>
<dbReference type="AlphaFoldDB" id="A0A5M3M7J7"/>
<evidence type="ECO:0000313" key="3">
    <source>
        <dbReference type="EMBL" id="EIW75013.1"/>
    </source>
</evidence>
<protein>
    <submittedName>
        <fullName evidence="3">Uncharacterized protein</fullName>
    </submittedName>
</protein>
<comment type="caution">
    <text evidence="3">The sequence shown here is derived from an EMBL/GenBank/DDBJ whole genome shotgun (WGS) entry which is preliminary data.</text>
</comment>
<sequence length="565" mass="62369">MSSTTWLRNLPWLTPPGPKSKPRLPDDEYALLPSSYPPRPLSPTFTNDHEYRFRRRRTCSFRPHTLFSRQRLGLRRLLTLAALAFALVVSAILAQGIPPSFNDVRAYEDRLPQHRLPRHVFPPHAHDHHAHASGGSPGTEGQATRYIRFPGYLWGHGLNNVLQEALVLSHLAHASNLSYVFEDYTWSRSPLPWTLYDFALRPTRIPLNAFIAGPTAGGPLSGDVGDDSERLGAPRAVSARYWEEVCGGGKIRVLTSKGAPSDADGDVLLAWWRDMLSGVQEQCIEVDSSEHDLFDRFLFGGPRFLPILDALLASPILTAFSWSPLVHAALLRNAMLLHPSSPPALSTSIQPHLSSQLSLQIPTPSAPAPPLPFLPGLIAIHLRRGDYTRHCPNLALWGADYMGTNQHPSLPDRFAPPVGPPGLAGALHKDWGSESEKAERRAYYMAHCLPDDSEVVRRLREVRAEYRTGAGAGGRELSRVYVLSNDGAWALEGLRGMLEADGWADVLASRDLVLDAEQRYVDVGVDMAIAERAEVFVGNGFSSLSSNVVMLRMARGMPAESNRFL</sequence>
<name>A0A5M3M7J7_CONPW</name>
<keyword evidence="2" id="KW-0812">Transmembrane</keyword>
<dbReference type="EMBL" id="JH711590">
    <property type="protein sequence ID" value="EIW75013.1"/>
    <property type="molecule type" value="Genomic_DNA"/>
</dbReference>
<accession>A0A5M3M7J7</accession>
<dbReference type="CDD" id="cd11296">
    <property type="entry name" value="O-FucT_like"/>
    <property type="match status" value="1"/>
</dbReference>
<feature type="transmembrane region" description="Helical" evidence="2">
    <location>
        <begin position="77"/>
        <end position="97"/>
    </location>
</feature>
<keyword evidence="2" id="KW-1133">Transmembrane helix</keyword>
<dbReference type="RefSeq" id="XP_007775060.1">
    <property type="nucleotide sequence ID" value="XM_007776870.1"/>
</dbReference>
<organism evidence="3 4">
    <name type="scientific">Coniophora puteana (strain RWD-64-598)</name>
    <name type="common">Brown rot fungus</name>
    <dbReference type="NCBI Taxonomy" id="741705"/>
    <lineage>
        <taxon>Eukaryota</taxon>
        <taxon>Fungi</taxon>
        <taxon>Dikarya</taxon>
        <taxon>Basidiomycota</taxon>
        <taxon>Agaricomycotina</taxon>
        <taxon>Agaricomycetes</taxon>
        <taxon>Agaricomycetidae</taxon>
        <taxon>Boletales</taxon>
        <taxon>Coniophorineae</taxon>
        <taxon>Coniophoraceae</taxon>
        <taxon>Coniophora</taxon>
    </lineage>
</organism>
<evidence type="ECO:0000256" key="2">
    <source>
        <dbReference type="SAM" id="Phobius"/>
    </source>
</evidence>
<dbReference type="OMA" id="HASKCGW"/>
<keyword evidence="2" id="KW-0472">Membrane</keyword>
<proteinExistence type="predicted"/>